<evidence type="ECO:0000256" key="4">
    <source>
        <dbReference type="ARBA" id="ARBA00023136"/>
    </source>
</evidence>
<dbReference type="Proteomes" id="UP000663829">
    <property type="component" value="Unassembled WGS sequence"/>
</dbReference>
<reference evidence="7" key="1">
    <citation type="submission" date="2021-02" db="EMBL/GenBank/DDBJ databases">
        <authorList>
            <person name="Nowell W R."/>
        </authorList>
    </citation>
    <scope>NUCLEOTIDE SEQUENCE</scope>
</reference>
<evidence type="ECO:0000313" key="9">
    <source>
        <dbReference type="Proteomes" id="UP000663829"/>
    </source>
</evidence>
<dbReference type="GO" id="GO:0008519">
    <property type="term" value="F:ammonium channel activity"/>
    <property type="evidence" value="ECO:0007669"/>
    <property type="project" value="InterPro"/>
</dbReference>
<feature type="domain" description="Ammonium transporter AmtB-like" evidence="6">
    <location>
        <begin position="49"/>
        <end position="122"/>
    </location>
</feature>
<dbReference type="AlphaFoldDB" id="A0A815Y8C2"/>
<dbReference type="EMBL" id="CAJOBC010095168">
    <property type="protein sequence ID" value="CAF4430709.1"/>
    <property type="molecule type" value="Genomic_DNA"/>
</dbReference>
<dbReference type="InterPro" id="IPR029020">
    <property type="entry name" value="Ammonium/urea_transptr"/>
</dbReference>
<name>A0A815Y8C2_9BILA</name>
<dbReference type="EMBL" id="CAJNOQ010029358">
    <property type="protein sequence ID" value="CAF1568162.1"/>
    <property type="molecule type" value="Genomic_DNA"/>
</dbReference>
<evidence type="ECO:0000313" key="8">
    <source>
        <dbReference type="EMBL" id="CAF4430709.1"/>
    </source>
</evidence>
<dbReference type="Proteomes" id="UP000681722">
    <property type="component" value="Unassembled WGS sequence"/>
</dbReference>
<evidence type="ECO:0000313" key="7">
    <source>
        <dbReference type="EMBL" id="CAF1568162.1"/>
    </source>
</evidence>
<sequence length="170" mass="19109">MGTSVGGDWRNGRCILHCDRSKTHSSHFIDTVNFNKPTNVYILYKQSIGLFCQQAVNPAGFDGAFYGHPIQMWRQLAGILTTIGFVSVVTAGILLILHFTIGIRLDPKDQALGLDRVAHGESWEIQDRFKDVGTNTRSSIRPNQRPIYPAWNKTKLHASYRPKISRTKAV</sequence>
<dbReference type="InterPro" id="IPR024041">
    <property type="entry name" value="NH4_transpt_AmtB-like_dom"/>
</dbReference>
<accession>A0A815Y8C2</accession>
<evidence type="ECO:0000259" key="6">
    <source>
        <dbReference type="Pfam" id="PF00909"/>
    </source>
</evidence>
<evidence type="ECO:0000256" key="5">
    <source>
        <dbReference type="SAM" id="Phobius"/>
    </source>
</evidence>
<feature type="transmembrane region" description="Helical" evidence="5">
    <location>
        <begin position="76"/>
        <end position="99"/>
    </location>
</feature>
<organism evidence="7 9">
    <name type="scientific">Didymodactylos carnosus</name>
    <dbReference type="NCBI Taxonomy" id="1234261"/>
    <lineage>
        <taxon>Eukaryota</taxon>
        <taxon>Metazoa</taxon>
        <taxon>Spiralia</taxon>
        <taxon>Gnathifera</taxon>
        <taxon>Rotifera</taxon>
        <taxon>Eurotatoria</taxon>
        <taxon>Bdelloidea</taxon>
        <taxon>Philodinida</taxon>
        <taxon>Philodinidae</taxon>
        <taxon>Didymodactylos</taxon>
    </lineage>
</organism>
<evidence type="ECO:0000256" key="1">
    <source>
        <dbReference type="ARBA" id="ARBA00004141"/>
    </source>
</evidence>
<keyword evidence="4 5" id="KW-0472">Membrane</keyword>
<dbReference type="OrthoDB" id="534912at2759"/>
<comment type="subcellular location">
    <subcellularLocation>
        <location evidence="1">Membrane</location>
        <topology evidence="1">Multi-pass membrane protein</topology>
    </subcellularLocation>
</comment>
<evidence type="ECO:0000256" key="2">
    <source>
        <dbReference type="ARBA" id="ARBA00022692"/>
    </source>
</evidence>
<keyword evidence="2 5" id="KW-0812">Transmembrane</keyword>
<dbReference type="Gene3D" id="1.10.3430.10">
    <property type="entry name" value="Ammonium transporter AmtB like domains"/>
    <property type="match status" value="1"/>
</dbReference>
<keyword evidence="3 5" id="KW-1133">Transmembrane helix</keyword>
<comment type="caution">
    <text evidence="7">The sequence shown here is derived from an EMBL/GenBank/DDBJ whole genome shotgun (WGS) entry which is preliminary data.</text>
</comment>
<protein>
    <recommendedName>
        <fullName evidence="6">Ammonium transporter AmtB-like domain-containing protein</fullName>
    </recommendedName>
</protein>
<gene>
    <name evidence="7" type="ORF">GPM918_LOCUS40211</name>
    <name evidence="8" type="ORF">SRO942_LOCUS41138</name>
</gene>
<dbReference type="Pfam" id="PF00909">
    <property type="entry name" value="Ammonium_transp"/>
    <property type="match status" value="1"/>
</dbReference>
<evidence type="ECO:0000256" key="3">
    <source>
        <dbReference type="ARBA" id="ARBA00022989"/>
    </source>
</evidence>
<keyword evidence="9" id="KW-1185">Reference proteome</keyword>
<proteinExistence type="predicted"/>
<dbReference type="GO" id="GO:0016020">
    <property type="term" value="C:membrane"/>
    <property type="evidence" value="ECO:0007669"/>
    <property type="project" value="UniProtKB-SubCell"/>
</dbReference>
<dbReference type="SUPFAM" id="SSF111352">
    <property type="entry name" value="Ammonium transporter"/>
    <property type="match status" value="1"/>
</dbReference>